<feature type="region of interest" description="Disordered" evidence="1">
    <location>
        <begin position="196"/>
        <end position="245"/>
    </location>
</feature>
<dbReference type="CDD" id="cd18186">
    <property type="entry name" value="BTB_POZ_ZBTB_KLHL-like"/>
    <property type="match status" value="1"/>
</dbReference>
<evidence type="ECO:0000313" key="4">
    <source>
        <dbReference type="Proteomes" id="UP000033647"/>
    </source>
</evidence>
<dbReference type="InterPro" id="IPR011333">
    <property type="entry name" value="SKP1/BTB/POZ_sf"/>
</dbReference>
<dbReference type="Gene3D" id="3.30.710.10">
    <property type="entry name" value="Potassium Channel Kv1.1, Chain A"/>
    <property type="match status" value="1"/>
</dbReference>
<dbReference type="PANTHER" id="PTHR47843">
    <property type="entry name" value="BTB DOMAIN-CONTAINING PROTEIN-RELATED"/>
    <property type="match status" value="1"/>
</dbReference>
<feature type="domain" description="BTB" evidence="2">
    <location>
        <begin position="32"/>
        <end position="94"/>
    </location>
</feature>
<evidence type="ECO:0000259" key="2">
    <source>
        <dbReference type="PROSITE" id="PS50097"/>
    </source>
</evidence>
<evidence type="ECO:0000313" key="3">
    <source>
        <dbReference type="EMBL" id="KJX94171.1"/>
    </source>
</evidence>
<dbReference type="EMBL" id="LAFY01004170">
    <property type="protein sequence ID" value="KJX94171.1"/>
    <property type="molecule type" value="Genomic_DNA"/>
</dbReference>
<dbReference type="SUPFAM" id="SSF54695">
    <property type="entry name" value="POZ domain"/>
    <property type="match status" value="1"/>
</dbReference>
<feature type="compositionally biased region" description="Basic and acidic residues" evidence="1">
    <location>
        <begin position="217"/>
        <end position="230"/>
    </location>
</feature>
<feature type="region of interest" description="Disordered" evidence="1">
    <location>
        <begin position="284"/>
        <end position="419"/>
    </location>
</feature>
<dbReference type="PANTHER" id="PTHR47843:SF5">
    <property type="entry name" value="BTB_POZ DOMAIN PROTEIN"/>
    <property type="match status" value="1"/>
</dbReference>
<evidence type="ECO:0000256" key="1">
    <source>
        <dbReference type="SAM" id="MobiDB-lite"/>
    </source>
</evidence>
<feature type="compositionally biased region" description="Polar residues" evidence="1">
    <location>
        <begin position="345"/>
        <end position="360"/>
    </location>
</feature>
<keyword evidence="4" id="KW-1185">Reference proteome</keyword>
<comment type="caution">
    <text evidence="3">The sequence shown here is derived from an EMBL/GenBank/DDBJ whole genome shotgun (WGS) entry which is preliminary data.</text>
</comment>
<organism evidence="3 4">
    <name type="scientific">Zymoseptoria brevis</name>
    <dbReference type="NCBI Taxonomy" id="1047168"/>
    <lineage>
        <taxon>Eukaryota</taxon>
        <taxon>Fungi</taxon>
        <taxon>Dikarya</taxon>
        <taxon>Ascomycota</taxon>
        <taxon>Pezizomycotina</taxon>
        <taxon>Dothideomycetes</taxon>
        <taxon>Dothideomycetidae</taxon>
        <taxon>Mycosphaerellales</taxon>
        <taxon>Mycosphaerellaceae</taxon>
        <taxon>Zymoseptoria</taxon>
    </lineage>
</organism>
<dbReference type="SMART" id="SM00225">
    <property type="entry name" value="BTB"/>
    <property type="match status" value="1"/>
</dbReference>
<sequence>METETTAAQMSKEIGPFLRLATEELLDSSLFSDLTIICGDTYHQVHKVVLYAHGGKFREIAESAHAAITLNDKKPAVLDAVIQYLYRLDFAAPQGYELDEFLFAANVYFMAMKYGVRGLPQLALEKFAEACGPEEDLDPFVRAVRFAQEQMADGDDEFWRALSRIAEAQFDFLEEQRESGELCDRDQKTLDNLLGNVHPREHLGSQEGSNDIEDGGADDHHSTPTDEQKPGIESSVPETRSYVPPHRRYQHPVAVQQGEGELQKKHGPGQLNAAASAFVPSFASPAHKEEAEEESQQSTHQKEQDQTDNRTPPPRMADHEKWKDEPDQWTDPAISSPPAEERNYGLTNSPHNNGGCTTTEDSSEPRAARDSFQGPGQTLGASAPRQAGREENAKASRLLNLGKTKTSSPAFNVKYGPGA</sequence>
<feature type="compositionally biased region" description="Basic and acidic residues" evidence="1">
    <location>
        <begin position="316"/>
        <end position="326"/>
    </location>
</feature>
<proteinExistence type="predicted"/>
<dbReference type="OrthoDB" id="6359816at2759"/>
<accession>A0A0F4G9X3</accession>
<dbReference type="Proteomes" id="UP000033647">
    <property type="component" value="Unassembled WGS sequence"/>
</dbReference>
<dbReference type="Pfam" id="PF00651">
    <property type="entry name" value="BTB"/>
    <property type="match status" value="1"/>
</dbReference>
<dbReference type="InterPro" id="IPR000210">
    <property type="entry name" value="BTB/POZ_dom"/>
</dbReference>
<name>A0A0F4G9X3_9PEZI</name>
<dbReference type="PROSITE" id="PS50097">
    <property type="entry name" value="BTB"/>
    <property type="match status" value="1"/>
</dbReference>
<reference evidence="3 4" key="1">
    <citation type="submission" date="2015-03" db="EMBL/GenBank/DDBJ databases">
        <title>RNA-seq based gene annotation and comparative genomics of four Zymoseptoria species reveal species-specific pathogenicity related genes and transposable element activity.</title>
        <authorList>
            <person name="Grandaubert J."/>
            <person name="Bhattacharyya A."/>
            <person name="Stukenbrock E.H."/>
        </authorList>
    </citation>
    <scope>NUCLEOTIDE SEQUENCE [LARGE SCALE GENOMIC DNA]</scope>
    <source>
        <strain evidence="3 4">Zb18110</strain>
    </source>
</reference>
<dbReference type="AlphaFoldDB" id="A0A0F4G9X3"/>
<gene>
    <name evidence="3" type="ORF">TI39_contig4211g00012</name>
</gene>
<protein>
    <recommendedName>
        <fullName evidence="2">BTB domain-containing protein</fullName>
    </recommendedName>
</protein>